<name>A0A1I4IXR6_9FIRM</name>
<protein>
    <recommendedName>
        <fullName evidence="3">TFIIE alpha subunit</fullName>
    </recommendedName>
</protein>
<dbReference type="RefSeq" id="WP_090934336.1">
    <property type="nucleotide sequence ID" value="NZ_FOTS01000010.1"/>
</dbReference>
<keyword evidence="2" id="KW-1185">Reference proteome</keyword>
<evidence type="ECO:0000313" key="2">
    <source>
        <dbReference type="Proteomes" id="UP000199520"/>
    </source>
</evidence>
<organism evidence="1 2">
    <name type="scientific">Pelosinus propionicus DSM 13327</name>
    <dbReference type="NCBI Taxonomy" id="1123291"/>
    <lineage>
        <taxon>Bacteria</taxon>
        <taxon>Bacillati</taxon>
        <taxon>Bacillota</taxon>
        <taxon>Negativicutes</taxon>
        <taxon>Selenomonadales</taxon>
        <taxon>Sporomusaceae</taxon>
        <taxon>Pelosinus</taxon>
    </lineage>
</organism>
<evidence type="ECO:0008006" key="3">
    <source>
        <dbReference type="Google" id="ProtNLM"/>
    </source>
</evidence>
<dbReference type="Proteomes" id="UP000199520">
    <property type="component" value="Unassembled WGS sequence"/>
</dbReference>
<proteinExistence type="predicted"/>
<dbReference type="InterPro" id="IPR036317">
    <property type="entry name" value="Cullin_homology_sf"/>
</dbReference>
<dbReference type="SUPFAM" id="SSF75632">
    <property type="entry name" value="Cullin homology domain"/>
    <property type="match status" value="1"/>
</dbReference>
<dbReference type="OrthoDB" id="1683451at2"/>
<dbReference type="EMBL" id="FOTS01000010">
    <property type="protein sequence ID" value="SFL59172.1"/>
    <property type="molecule type" value="Genomic_DNA"/>
</dbReference>
<evidence type="ECO:0000313" key="1">
    <source>
        <dbReference type="EMBL" id="SFL59172.1"/>
    </source>
</evidence>
<reference evidence="2" key="1">
    <citation type="submission" date="2016-10" db="EMBL/GenBank/DDBJ databases">
        <authorList>
            <person name="Varghese N."/>
            <person name="Submissions S."/>
        </authorList>
    </citation>
    <scope>NUCLEOTIDE SEQUENCE [LARGE SCALE GENOMIC DNA]</scope>
    <source>
        <strain evidence="2">DSM 13327</strain>
    </source>
</reference>
<sequence>MEYLEFLQADILCLLYDYGEMTAEEINSVLGSDHEDVESALFQLVIEEKVREVAEEKYTAVDELKVKRLKKDYPIVF</sequence>
<dbReference type="AlphaFoldDB" id="A0A1I4IXR6"/>
<accession>A0A1I4IXR6</accession>
<gene>
    <name evidence="1" type="ORF">SAMN04490355_101026</name>
</gene>